<dbReference type="AlphaFoldDB" id="X1I0F0"/>
<keyword evidence="1" id="KW-1133">Transmembrane helix</keyword>
<evidence type="ECO:0000313" key="2">
    <source>
        <dbReference type="EMBL" id="GAH62800.1"/>
    </source>
</evidence>
<comment type="caution">
    <text evidence="2">The sequence shown here is derived from an EMBL/GenBank/DDBJ whole genome shotgun (WGS) entry which is preliminary data.</text>
</comment>
<reference evidence="2" key="1">
    <citation type="journal article" date="2014" name="Front. Microbiol.">
        <title>High frequency of phylogenetically diverse reductive dehalogenase-homologous genes in deep subseafloor sedimentary metagenomes.</title>
        <authorList>
            <person name="Kawai M."/>
            <person name="Futagami T."/>
            <person name="Toyoda A."/>
            <person name="Takaki Y."/>
            <person name="Nishi S."/>
            <person name="Hori S."/>
            <person name="Arai W."/>
            <person name="Tsubouchi T."/>
            <person name="Morono Y."/>
            <person name="Uchiyama I."/>
            <person name="Ito T."/>
            <person name="Fujiyama A."/>
            <person name="Inagaki F."/>
            <person name="Takami H."/>
        </authorList>
    </citation>
    <scope>NUCLEOTIDE SEQUENCE</scope>
    <source>
        <strain evidence="2">Expedition CK06-06</strain>
    </source>
</reference>
<keyword evidence="1" id="KW-0812">Transmembrane</keyword>
<organism evidence="2">
    <name type="scientific">marine sediment metagenome</name>
    <dbReference type="NCBI Taxonomy" id="412755"/>
    <lineage>
        <taxon>unclassified sequences</taxon>
        <taxon>metagenomes</taxon>
        <taxon>ecological metagenomes</taxon>
    </lineage>
</organism>
<accession>X1I0F0</accession>
<feature type="transmembrane region" description="Helical" evidence="1">
    <location>
        <begin position="12"/>
        <end position="39"/>
    </location>
</feature>
<gene>
    <name evidence="2" type="ORF">S03H2_50054</name>
</gene>
<protein>
    <submittedName>
        <fullName evidence="2">Uncharacterized protein</fullName>
    </submittedName>
</protein>
<dbReference type="EMBL" id="BARU01031667">
    <property type="protein sequence ID" value="GAH62800.1"/>
    <property type="molecule type" value="Genomic_DNA"/>
</dbReference>
<name>X1I0F0_9ZZZZ</name>
<proteinExistence type="predicted"/>
<keyword evidence="1" id="KW-0472">Membrane</keyword>
<sequence>MSPNGQKRGGKIIAYNNLYTVILTLAFAIVLATAAFVAYKCYFQYGTIYKIP</sequence>
<evidence type="ECO:0000256" key="1">
    <source>
        <dbReference type="SAM" id="Phobius"/>
    </source>
</evidence>